<feature type="compositionally biased region" description="Polar residues" evidence="1">
    <location>
        <begin position="29"/>
        <end position="41"/>
    </location>
</feature>
<feature type="non-terminal residue" evidence="2">
    <location>
        <position position="1"/>
    </location>
</feature>
<dbReference type="AlphaFoldDB" id="A0AAV0K2L0"/>
<feature type="region of interest" description="Disordered" evidence="1">
    <location>
        <begin position="1"/>
        <end position="101"/>
    </location>
</feature>
<name>A0AAV0K2L0_9ROSI</name>
<feature type="compositionally biased region" description="Low complexity" evidence="1">
    <location>
        <begin position="12"/>
        <end position="21"/>
    </location>
</feature>
<comment type="caution">
    <text evidence="2">The sequence shown here is derived from an EMBL/GenBank/DDBJ whole genome shotgun (WGS) entry which is preliminary data.</text>
</comment>
<feature type="region of interest" description="Disordered" evidence="1">
    <location>
        <begin position="132"/>
        <end position="157"/>
    </location>
</feature>
<feature type="compositionally biased region" description="Polar residues" evidence="1">
    <location>
        <begin position="1"/>
        <end position="11"/>
    </location>
</feature>
<sequence>PHRPFSPQNKTSVPSLSVQSSPPLPKFPQFSSRSIHSQSPTHPIFTGGDGGSAVMGDPADEQSEATRPHLHHRHHQLLLCRLRPGRRPGPRHPRHSPAGRQGKQCLLLLHLRRRILLLPHLRHRLNLRCSRRRQRRGRGNGDLGRGQNERGEGGGGNLVGGKGLSIFRERKKRIEIRQRVGREIGVSGGFLWKRKKKNREV</sequence>
<keyword evidence="3" id="KW-1185">Reference proteome</keyword>
<reference evidence="2" key="1">
    <citation type="submission" date="2022-08" db="EMBL/GenBank/DDBJ databases">
        <authorList>
            <person name="Gutierrez-Valencia J."/>
        </authorList>
    </citation>
    <scope>NUCLEOTIDE SEQUENCE</scope>
</reference>
<evidence type="ECO:0000313" key="3">
    <source>
        <dbReference type="Proteomes" id="UP001154282"/>
    </source>
</evidence>
<accession>A0AAV0K2L0</accession>
<evidence type="ECO:0000313" key="2">
    <source>
        <dbReference type="EMBL" id="CAI0416391.1"/>
    </source>
</evidence>
<proteinExistence type="predicted"/>
<protein>
    <submittedName>
        <fullName evidence="2">Uncharacterized protein</fullName>
    </submittedName>
</protein>
<feature type="compositionally biased region" description="Basic residues" evidence="1">
    <location>
        <begin position="83"/>
        <end position="97"/>
    </location>
</feature>
<evidence type="ECO:0000256" key="1">
    <source>
        <dbReference type="SAM" id="MobiDB-lite"/>
    </source>
</evidence>
<gene>
    <name evidence="2" type="ORF">LITE_LOCUS16949</name>
</gene>
<dbReference type="EMBL" id="CAMGYJ010000005">
    <property type="protein sequence ID" value="CAI0416391.1"/>
    <property type="molecule type" value="Genomic_DNA"/>
</dbReference>
<organism evidence="2 3">
    <name type="scientific">Linum tenue</name>
    <dbReference type="NCBI Taxonomy" id="586396"/>
    <lineage>
        <taxon>Eukaryota</taxon>
        <taxon>Viridiplantae</taxon>
        <taxon>Streptophyta</taxon>
        <taxon>Embryophyta</taxon>
        <taxon>Tracheophyta</taxon>
        <taxon>Spermatophyta</taxon>
        <taxon>Magnoliopsida</taxon>
        <taxon>eudicotyledons</taxon>
        <taxon>Gunneridae</taxon>
        <taxon>Pentapetalae</taxon>
        <taxon>rosids</taxon>
        <taxon>fabids</taxon>
        <taxon>Malpighiales</taxon>
        <taxon>Linaceae</taxon>
        <taxon>Linum</taxon>
    </lineage>
</organism>
<dbReference type="Proteomes" id="UP001154282">
    <property type="component" value="Unassembled WGS sequence"/>
</dbReference>